<dbReference type="AlphaFoldDB" id="A0ABD3M5C9"/>
<organism evidence="4 5">
    <name type="scientific">Discostella pseudostelligera</name>
    <dbReference type="NCBI Taxonomy" id="259834"/>
    <lineage>
        <taxon>Eukaryota</taxon>
        <taxon>Sar</taxon>
        <taxon>Stramenopiles</taxon>
        <taxon>Ochrophyta</taxon>
        <taxon>Bacillariophyta</taxon>
        <taxon>Coscinodiscophyceae</taxon>
        <taxon>Thalassiosirophycidae</taxon>
        <taxon>Stephanodiscales</taxon>
        <taxon>Stephanodiscaceae</taxon>
        <taxon>Discostella</taxon>
    </lineage>
</organism>
<comment type="similarity">
    <text evidence="1">Belongs to the NARF family.</text>
</comment>
<feature type="domain" description="Iron hydrogenase large subunit C-terminal" evidence="3">
    <location>
        <begin position="352"/>
        <end position="445"/>
    </location>
</feature>
<accession>A0ABD3M5C9</accession>
<evidence type="ECO:0000259" key="3">
    <source>
        <dbReference type="Pfam" id="PF02906"/>
    </source>
</evidence>
<dbReference type="InterPro" id="IPR050340">
    <property type="entry name" value="Cytosolic_Fe-S_CAF"/>
</dbReference>
<dbReference type="InterPro" id="IPR004108">
    <property type="entry name" value="Fe_hydrogenase_lsu_C"/>
</dbReference>
<name>A0ABD3M5C9_9STRA</name>
<feature type="domain" description="Iron hydrogenase large subunit C-terminal" evidence="3">
    <location>
        <begin position="663"/>
        <end position="707"/>
    </location>
</feature>
<dbReference type="Gene3D" id="3.40.50.1780">
    <property type="match status" value="2"/>
</dbReference>
<feature type="region of interest" description="Disordered" evidence="2">
    <location>
        <begin position="44"/>
        <end position="63"/>
    </location>
</feature>
<evidence type="ECO:0000256" key="1">
    <source>
        <dbReference type="ARBA" id="ARBA00006596"/>
    </source>
</evidence>
<evidence type="ECO:0000313" key="4">
    <source>
        <dbReference type="EMBL" id="KAL3759153.1"/>
    </source>
</evidence>
<evidence type="ECO:0000313" key="5">
    <source>
        <dbReference type="Proteomes" id="UP001530293"/>
    </source>
</evidence>
<dbReference type="Gene3D" id="3.40.950.10">
    <property type="entry name" value="Fe-only Hydrogenase (Larger Subunit), Chain L, domain 3"/>
    <property type="match status" value="2"/>
</dbReference>
<dbReference type="PANTHER" id="PTHR11615">
    <property type="entry name" value="NITRATE, FORMATE, IRON DEHYDROGENASE"/>
    <property type="match status" value="1"/>
</dbReference>
<dbReference type="Proteomes" id="UP001530293">
    <property type="component" value="Unassembled WGS sequence"/>
</dbReference>
<dbReference type="EMBL" id="JALLBG020000212">
    <property type="protein sequence ID" value="KAL3759153.1"/>
    <property type="molecule type" value="Genomic_DNA"/>
</dbReference>
<dbReference type="SUPFAM" id="SSF53920">
    <property type="entry name" value="Fe-only hydrogenase"/>
    <property type="match status" value="1"/>
</dbReference>
<dbReference type="InterPro" id="IPR009016">
    <property type="entry name" value="Fe_hydrogenase"/>
</dbReference>
<feature type="compositionally biased region" description="Polar residues" evidence="2">
    <location>
        <begin position="46"/>
        <end position="59"/>
    </location>
</feature>
<comment type="caution">
    <text evidence="4">The sequence shown here is derived from an EMBL/GenBank/DDBJ whole genome shotgun (WGS) entry which is preliminary data.</text>
</comment>
<gene>
    <name evidence="4" type="ORF">ACHAWU_002034</name>
</gene>
<keyword evidence="5" id="KW-1185">Reference proteome</keyword>
<dbReference type="Pfam" id="PF02906">
    <property type="entry name" value="Fe_hyd_lg_C"/>
    <property type="match status" value="2"/>
</dbReference>
<evidence type="ECO:0000256" key="2">
    <source>
        <dbReference type="SAM" id="MobiDB-lite"/>
    </source>
</evidence>
<protein>
    <recommendedName>
        <fullName evidence="3">Iron hydrogenase large subunit C-terminal domain-containing protein</fullName>
    </recommendedName>
</protein>
<reference evidence="4 5" key="1">
    <citation type="submission" date="2024-10" db="EMBL/GenBank/DDBJ databases">
        <title>Updated reference genomes for cyclostephanoid diatoms.</title>
        <authorList>
            <person name="Roberts W.R."/>
            <person name="Alverson A.J."/>
        </authorList>
    </citation>
    <scope>NUCLEOTIDE SEQUENCE [LARGE SCALE GENOMIC DNA]</scope>
    <source>
        <strain evidence="4 5">AJA232-27</strain>
    </source>
</reference>
<proteinExistence type="inferred from homology"/>
<sequence length="805" mass="87897">MPVFINNVDDYLGPSQACVNPLFAAPPESTPSTDVNVVHQNEEKTLSSNGANGSVSTSGVVHGRRRIRQRRVPQIIRSDDSELESTSNVGEAVRLANDDTYMQDIQQSPTPTISNITTTTTTQIIKKKAKASVTLSDCLSCSGCVTSAEAVLMSHHSIDTLREVARSRNQTRKRIVFTISSASLADIYRHLYLESGKGSQLSEIDSNGVGLNAITDTNNNNPSRHEFLSKIASFLHYEFDAEMVIDGALAQRISLEESAAEFCYRYKQTQQRRSASCHEDIPRPTLPSIALSSTKTRYINKQPEGDGAMDIDAVMEVTTLCHPPGRSIEEYAIVKDIPSSNNILPSPAIQASSLPMLSSSCPGFVCLVEKTAPLVVPLLTSAKSPMAVAGTLLKTGQWKDNFTNSRRDVATSDDASEEDSARSWYHVAIMPCHDKKLEAGRGDFAWERQALLQFGNSMGSINKGIAQVTRISTDSEVEDLVNEVDLVLTTGELLEILNDAVAKLSRVGHTSSFTAQPPSTSDGNSDATVSAVRNLLSQMNLSHDMCMLKTIDKGDGYIIGSDVIDNFELDTGVHGSGSYADFIFRYAAHALFGCKLAPNQPLPWKSSCSTSAATTSTSGLVRRRSRRQETTDLREVTLYENSDGLFSYFDDENGDSGRSYRPVLRFATAYGFKNVQLMLQSLSKTEATKCYDYVEIMACPSGCSNGGGQIGANGHRETPRETKERVRRTVSTVPIVRPTNTHECGSYASRICGCNSSEIFHASFLDRECFDDTARQLFHTHFHVVPKLELSTGATAGVALSDTKW</sequence>